<dbReference type="InterPro" id="IPR052950">
    <property type="entry name" value="CISD"/>
</dbReference>
<dbReference type="InterPro" id="IPR018967">
    <property type="entry name" value="FeS-contain_CDGSH-typ"/>
</dbReference>
<sequence length="130" mass="14818">MRACRLLAASWKTKVDPKNPRRIVAIPNKTPCFVQLQAGKKYYWCACGLSKKQPFCDGSHIAYNEEQKTTIQPKEFTVDTTKKFLMCRCKHTDNAPFCDLSHVGVIFRTAVGIEKLPEKQPVKSADKREN</sequence>
<evidence type="ECO:0000259" key="6">
    <source>
        <dbReference type="SMART" id="SM00704"/>
    </source>
</evidence>
<protein>
    <recommendedName>
        <fullName evidence="6">Iron-binding zinc finger CDGSH type domain-containing protein</fullName>
    </recommendedName>
</protein>
<evidence type="ECO:0000256" key="3">
    <source>
        <dbReference type="ARBA" id="ARBA00023004"/>
    </source>
</evidence>
<evidence type="ECO:0000256" key="4">
    <source>
        <dbReference type="ARBA" id="ARBA00023014"/>
    </source>
</evidence>
<feature type="domain" description="Iron-binding zinc finger CDGSH type" evidence="6">
    <location>
        <begin position="29"/>
        <end position="66"/>
    </location>
</feature>
<keyword evidence="2" id="KW-0479">Metal-binding</keyword>
<dbReference type="RefSeq" id="XP_015664486.1">
    <property type="nucleotide sequence ID" value="XM_015796478.1"/>
</dbReference>
<keyword evidence="8" id="KW-1185">Reference proteome</keyword>
<dbReference type="AlphaFoldDB" id="A0A0N0E054"/>
<dbReference type="VEuPathDB" id="TriTrypDB:LpyrH10_01_3170"/>
<dbReference type="Gene3D" id="3.40.5.90">
    <property type="entry name" value="CDGSH iron-sulfur domain, mitoNEET-type"/>
    <property type="match status" value="2"/>
</dbReference>
<dbReference type="EMBL" id="LGTL01000001">
    <property type="protein sequence ID" value="KPA86047.1"/>
    <property type="molecule type" value="Genomic_DNA"/>
</dbReference>
<feature type="domain" description="Iron-binding zinc finger CDGSH type" evidence="6">
    <location>
        <begin position="73"/>
        <end position="108"/>
    </location>
</feature>
<proteinExistence type="predicted"/>
<keyword evidence="4" id="KW-0411">Iron-sulfur</keyword>
<comment type="cofactor">
    <cofactor evidence="5">
        <name>[2Fe-2S] cluster</name>
        <dbReference type="ChEBI" id="CHEBI:190135"/>
    </cofactor>
</comment>
<accession>A0A0N0E054</accession>
<dbReference type="RefSeq" id="XP_015664487.1">
    <property type="nucleotide sequence ID" value="XM_015796479.1"/>
</dbReference>
<dbReference type="EMBL" id="LGTL01000001">
    <property type="protein sequence ID" value="KPA86046.1"/>
    <property type="molecule type" value="Genomic_DNA"/>
</dbReference>
<dbReference type="Proteomes" id="UP000037923">
    <property type="component" value="Unassembled WGS sequence"/>
</dbReference>
<dbReference type="SMART" id="SM00704">
    <property type="entry name" value="ZnF_CDGSH"/>
    <property type="match status" value="2"/>
</dbReference>
<dbReference type="GeneID" id="26900615"/>
<dbReference type="EMBL" id="LGTL01000001">
    <property type="protein sequence ID" value="KPA86048.1"/>
    <property type="molecule type" value="Genomic_DNA"/>
</dbReference>
<keyword evidence="1" id="KW-0001">2Fe-2S</keyword>
<dbReference type="PANTHER" id="PTHR46491:SF3">
    <property type="entry name" value="CDGSH IRON-SULFUR DOMAIN-CONTAINING PROTEIN 3, MITOCHONDRIAL"/>
    <property type="match status" value="1"/>
</dbReference>
<dbReference type="RefSeq" id="XP_015664485.1">
    <property type="nucleotide sequence ID" value="XM_015796477.1"/>
</dbReference>
<evidence type="ECO:0000256" key="2">
    <source>
        <dbReference type="ARBA" id="ARBA00022723"/>
    </source>
</evidence>
<organism evidence="7 8">
    <name type="scientific">Leptomonas pyrrhocoris</name>
    <name type="common">Firebug parasite</name>
    <dbReference type="NCBI Taxonomy" id="157538"/>
    <lineage>
        <taxon>Eukaryota</taxon>
        <taxon>Discoba</taxon>
        <taxon>Euglenozoa</taxon>
        <taxon>Kinetoplastea</taxon>
        <taxon>Metakinetoplastina</taxon>
        <taxon>Trypanosomatida</taxon>
        <taxon>Trypanosomatidae</taxon>
        <taxon>Leishmaniinae</taxon>
        <taxon>Leptomonas</taxon>
    </lineage>
</organism>
<evidence type="ECO:0000256" key="5">
    <source>
        <dbReference type="ARBA" id="ARBA00034078"/>
    </source>
</evidence>
<evidence type="ECO:0000256" key="1">
    <source>
        <dbReference type="ARBA" id="ARBA00022714"/>
    </source>
</evidence>
<reference evidence="7 8" key="1">
    <citation type="submission" date="2015-07" db="EMBL/GenBank/DDBJ databases">
        <title>High-quality genome of monoxenous trypanosomatid Leptomonas pyrrhocoris.</title>
        <authorList>
            <person name="Flegontov P."/>
            <person name="Butenko A."/>
            <person name="Firsov S."/>
            <person name="Vlcek C."/>
            <person name="Logacheva M.D."/>
            <person name="Field M."/>
            <person name="Filatov D."/>
            <person name="Flegontova O."/>
            <person name="Gerasimov E."/>
            <person name="Jackson A.P."/>
            <person name="Kelly S."/>
            <person name="Opperdoes F."/>
            <person name="O'Reilly A."/>
            <person name="Votypka J."/>
            <person name="Yurchenko V."/>
            <person name="Lukes J."/>
        </authorList>
    </citation>
    <scope>NUCLEOTIDE SEQUENCE [LARGE SCALE GENOMIC DNA]</scope>
    <source>
        <strain evidence="7">H10</strain>
    </source>
</reference>
<dbReference type="OMA" id="HLLAASW"/>
<dbReference type="PANTHER" id="PTHR46491">
    <property type="entry name" value="CDGSH IRON SULFUR DOMAIN PROTEIN HOMOLOG"/>
    <property type="match status" value="1"/>
</dbReference>
<dbReference type="InterPro" id="IPR042216">
    <property type="entry name" value="MitoNEET_CISD"/>
</dbReference>
<dbReference type="GO" id="GO:0051537">
    <property type="term" value="F:2 iron, 2 sulfur cluster binding"/>
    <property type="evidence" value="ECO:0007669"/>
    <property type="project" value="UniProtKB-KW"/>
</dbReference>
<evidence type="ECO:0000313" key="7">
    <source>
        <dbReference type="EMBL" id="KPA86048.1"/>
    </source>
</evidence>
<dbReference type="OrthoDB" id="15717at2759"/>
<keyword evidence="3" id="KW-0408">Iron</keyword>
<evidence type="ECO:0000313" key="8">
    <source>
        <dbReference type="Proteomes" id="UP000037923"/>
    </source>
</evidence>
<dbReference type="GO" id="GO:0005739">
    <property type="term" value="C:mitochondrion"/>
    <property type="evidence" value="ECO:0007669"/>
    <property type="project" value="TreeGrafter"/>
</dbReference>
<comment type="caution">
    <text evidence="7">The sequence shown here is derived from an EMBL/GenBank/DDBJ whole genome shotgun (WGS) entry which is preliminary data.</text>
</comment>
<dbReference type="GO" id="GO:0046872">
    <property type="term" value="F:metal ion binding"/>
    <property type="evidence" value="ECO:0007669"/>
    <property type="project" value="UniProtKB-KW"/>
</dbReference>
<gene>
    <name evidence="7" type="ORF">ABB37_00317</name>
</gene>
<name>A0A0N0E054_LEPPY</name>
<dbReference type="Pfam" id="PF09360">
    <property type="entry name" value="zf-CDGSH"/>
    <property type="match status" value="2"/>
</dbReference>